<dbReference type="PANTHER" id="PTHR35377">
    <property type="entry name" value="ANTITOXIN VAPB49-RELATED-RELATED"/>
    <property type="match status" value="1"/>
</dbReference>
<reference evidence="4 5" key="1">
    <citation type="journal article" date="2018" name="Int. J. Syst. Evol. Microbiol.">
        <title>Glycomyces paridis sp. nov., isolated from the medicinal plant Paris polyphylla.</title>
        <authorList>
            <person name="Fang X.M."/>
            <person name="Bai J.L."/>
            <person name="Su J."/>
            <person name="Zhao L.L."/>
            <person name="Liu H.Y."/>
            <person name="Ma B.P."/>
            <person name="Zhang Y.Q."/>
            <person name="Yu L.Y."/>
        </authorList>
    </citation>
    <scope>NUCLEOTIDE SEQUENCE [LARGE SCALE GENOMIC DNA]</scope>
    <source>
        <strain evidence="4 5">CPCC 204357</strain>
    </source>
</reference>
<comment type="caution">
    <text evidence="4">The sequence shown here is derived from an EMBL/GenBank/DDBJ whole genome shotgun (WGS) entry which is preliminary data.</text>
</comment>
<proteinExistence type="inferred from homology"/>
<dbReference type="SUPFAM" id="SSF143120">
    <property type="entry name" value="YefM-like"/>
    <property type="match status" value="1"/>
</dbReference>
<sequence>MDTIGLRELSHHTAQIVRRVRNGETVIVTDHGRPVVRMTPEPATSSLLARLTAEGAVVPATDDTPFTVPEGDPTEPSLSDRLIAARDEERW</sequence>
<accession>A0A4S8PDK2</accession>
<dbReference type="NCBIfam" id="TIGR01552">
    <property type="entry name" value="phd_fam"/>
    <property type="match status" value="1"/>
</dbReference>
<dbReference type="Proteomes" id="UP000305792">
    <property type="component" value="Unassembled WGS sequence"/>
</dbReference>
<evidence type="ECO:0000256" key="1">
    <source>
        <dbReference type="ARBA" id="ARBA00009981"/>
    </source>
</evidence>
<dbReference type="PANTHER" id="PTHR35377:SF5">
    <property type="entry name" value="ANTITOXIN VAPB46"/>
    <property type="match status" value="1"/>
</dbReference>
<dbReference type="InterPro" id="IPR051416">
    <property type="entry name" value="phD-YefM_TA_antitoxins"/>
</dbReference>
<evidence type="ECO:0000256" key="2">
    <source>
        <dbReference type="RuleBase" id="RU362080"/>
    </source>
</evidence>
<dbReference type="AlphaFoldDB" id="A0A4S8PDK2"/>
<name>A0A4S8PDK2_9ACTN</name>
<dbReference type="InterPro" id="IPR036165">
    <property type="entry name" value="YefM-like_sf"/>
</dbReference>
<dbReference type="EMBL" id="STGX01000011">
    <property type="protein sequence ID" value="THV27272.1"/>
    <property type="molecule type" value="Genomic_DNA"/>
</dbReference>
<keyword evidence="5" id="KW-1185">Reference proteome</keyword>
<protein>
    <recommendedName>
        <fullName evidence="2">Antitoxin</fullName>
    </recommendedName>
</protein>
<dbReference type="InterPro" id="IPR006442">
    <property type="entry name" value="Antitoxin_Phd/YefM"/>
</dbReference>
<comment type="similarity">
    <text evidence="1 2">Belongs to the phD/YefM antitoxin family.</text>
</comment>
<dbReference type="RefSeq" id="WP_136530615.1">
    <property type="nucleotide sequence ID" value="NZ_STGX01000011.1"/>
</dbReference>
<evidence type="ECO:0000256" key="3">
    <source>
        <dbReference type="SAM" id="MobiDB-lite"/>
    </source>
</evidence>
<comment type="function">
    <text evidence="2">Antitoxin component of a type II toxin-antitoxin (TA) system.</text>
</comment>
<feature type="region of interest" description="Disordered" evidence="3">
    <location>
        <begin position="60"/>
        <end position="91"/>
    </location>
</feature>
<dbReference type="Gene3D" id="3.40.1620.10">
    <property type="entry name" value="YefM-like domain"/>
    <property type="match status" value="1"/>
</dbReference>
<dbReference type="OrthoDB" id="557859at2"/>
<dbReference type="GO" id="GO:0097351">
    <property type="term" value="F:toxin sequestering activity"/>
    <property type="evidence" value="ECO:0007669"/>
    <property type="project" value="TreeGrafter"/>
</dbReference>
<dbReference type="Pfam" id="PF02604">
    <property type="entry name" value="PhdYeFM_antitox"/>
    <property type="match status" value="1"/>
</dbReference>
<gene>
    <name evidence="4" type="ORF">E9998_15550</name>
</gene>
<evidence type="ECO:0000313" key="4">
    <source>
        <dbReference type="EMBL" id="THV27272.1"/>
    </source>
</evidence>
<organism evidence="4 5">
    <name type="scientific">Glycomyces paridis</name>
    <dbReference type="NCBI Taxonomy" id="2126555"/>
    <lineage>
        <taxon>Bacteria</taxon>
        <taxon>Bacillati</taxon>
        <taxon>Actinomycetota</taxon>
        <taxon>Actinomycetes</taxon>
        <taxon>Glycomycetales</taxon>
        <taxon>Glycomycetaceae</taxon>
        <taxon>Glycomyces</taxon>
    </lineage>
</organism>
<evidence type="ECO:0000313" key="5">
    <source>
        <dbReference type="Proteomes" id="UP000305792"/>
    </source>
</evidence>